<protein>
    <submittedName>
        <fullName evidence="4">SDR family NAD(P)-dependent oxidoreductase</fullName>
    </submittedName>
</protein>
<evidence type="ECO:0000256" key="2">
    <source>
        <dbReference type="ARBA" id="ARBA00023002"/>
    </source>
</evidence>
<dbReference type="Gene3D" id="3.40.50.720">
    <property type="entry name" value="NAD(P)-binding Rossmann-like Domain"/>
    <property type="match status" value="1"/>
</dbReference>
<dbReference type="Proteomes" id="UP000565715">
    <property type="component" value="Unassembled WGS sequence"/>
</dbReference>
<sequence length="270" mass="28400">MSNGFASGGVAVVTGAGSGIGEAIGRRAAARGMGVVLADIAAERIDAIARELAHAGHEVVAVPTDVTDPGSVDALADAAYDRFGHVSLLANNAGLESLGNLWEIPPGEWHRLISVNINGIFHGIRSFVPRMGADPRPSHVVNTTSVGGIGTTPGMGAYTVSKHGAQEMTECLYLECAEAFPHVTVSAFVPAHVTTRIFEDLEPGENTGAAVEYWRGQLRAKGMAPADAARIFFDGVDRKDFWIITHPESFDRLAGRRSRLLAGALPPDAP</sequence>
<dbReference type="RefSeq" id="WP_068040234.1">
    <property type="nucleotide sequence ID" value="NZ_JAAXOO010000002.1"/>
</dbReference>
<keyword evidence="2" id="KW-0560">Oxidoreductase</keyword>
<accession>A0A846XES4</accession>
<dbReference type="PANTHER" id="PTHR44196">
    <property type="entry name" value="DEHYDROGENASE/REDUCTASE SDR FAMILY MEMBER 7B"/>
    <property type="match status" value="1"/>
</dbReference>
<proteinExistence type="inferred from homology"/>
<gene>
    <name evidence="4" type="ORF">HGA13_09135</name>
</gene>
<dbReference type="SUPFAM" id="SSF51735">
    <property type="entry name" value="NAD(P)-binding Rossmann-fold domains"/>
    <property type="match status" value="1"/>
</dbReference>
<dbReference type="PANTHER" id="PTHR44196:SF1">
    <property type="entry name" value="DEHYDROGENASE_REDUCTASE SDR FAMILY MEMBER 7B"/>
    <property type="match status" value="1"/>
</dbReference>
<name>A0A846XES4_9NOCA</name>
<dbReference type="GO" id="GO:0016491">
    <property type="term" value="F:oxidoreductase activity"/>
    <property type="evidence" value="ECO:0007669"/>
    <property type="project" value="UniProtKB-KW"/>
</dbReference>
<dbReference type="GO" id="GO:0016020">
    <property type="term" value="C:membrane"/>
    <property type="evidence" value="ECO:0007669"/>
    <property type="project" value="TreeGrafter"/>
</dbReference>
<organism evidence="4 5">
    <name type="scientific">Nocardia speluncae</name>
    <dbReference type="NCBI Taxonomy" id="419477"/>
    <lineage>
        <taxon>Bacteria</taxon>
        <taxon>Bacillati</taxon>
        <taxon>Actinomycetota</taxon>
        <taxon>Actinomycetes</taxon>
        <taxon>Mycobacteriales</taxon>
        <taxon>Nocardiaceae</taxon>
        <taxon>Nocardia</taxon>
    </lineage>
</organism>
<comment type="similarity">
    <text evidence="1 3">Belongs to the short-chain dehydrogenases/reductases (SDR) family.</text>
</comment>
<dbReference type="EMBL" id="JAAXOO010000002">
    <property type="protein sequence ID" value="NKY33230.1"/>
    <property type="molecule type" value="Genomic_DNA"/>
</dbReference>
<dbReference type="InterPro" id="IPR036291">
    <property type="entry name" value="NAD(P)-bd_dom_sf"/>
</dbReference>
<evidence type="ECO:0000256" key="1">
    <source>
        <dbReference type="ARBA" id="ARBA00006484"/>
    </source>
</evidence>
<evidence type="ECO:0000313" key="4">
    <source>
        <dbReference type="EMBL" id="NKY33230.1"/>
    </source>
</evidence>
<dbReference type="Pfam" id="PF00106">
    <property type="entry name" value="adh_short"/>
    <property type="match status" value="1"/>
</dbReference>
<dbReference type="CDD" id="cd05233">
    <property type="entry name" value="SDR_c"/>
    <property type="match status" value="1"/>
</dbReference>
<evidence type="ECO:0000256" key="3">
    <source>
        <dbReference type="RuleBase" id="RU000363"/>
    </source>
</evidence>
<dbReference type="PRINTS" id="PR00080">
    <property type="entry name" value="SDRFAMILY"/>
</dbReference>
<dbReference type="AlphaFoldDB" id="A0A846XES4"/>
<keyword evidence="5" id="KW-1185">Reference proteome</keyword>
<comment type="caution">
    <text evidence="4">The sequence shown here is derived from an EMBL/GenBank/DDBJ whole genome shotgun (WGS) entry which is preliminary data.</text>
</comment>
<evidence type="ECO:0000313" key="5">
    <source>
        <dbReference type="Proteomes" id="UP000565715"/>
    </source>
</evidence>
<reference evidence="4 5" key="1">
    <citation type="submission" date="2020-04" db="EMBL/GenBank/DDBJ databases">
        <title>MicrobeNet Type strains.</title>
        <authorList>
            <person name="Nicholson A.C."/>
        </authorList>
    </citation>
    <scope>NUCLEOTIDE SEQUENCE [LARGE SCALE GENOMIC DNA]</scope>
    <source>
        <strain evidence="4 5">DSM 45078</strain>
    </source>
</reference>
<dbReference type="PRINTS" id="PR00081">
    <property type="entry name" value="GDHRDH"/>
</dbReference>
<dbReference type="InterPro" id="IPR002347">
    <property type="entry name" value="SDR_fam"/>
</dbReference>